<dbReference type="PROSITE" id="PS01124">
    <property type="entry name" value="HTH_ARAC_FAMILY_2"/>
    <property type="match status" value="1"/>
</dbReference>
<dbReference type="SUPFAM" id="SSF47384">
    <property type="entry name" value="Homodimeric domain of signal transducing histidine kinase"/>
    <property type="match status" value="1"/>
</dbReference>
<dbReference type="InterPro" id="IPR036097">
    <property type="entry name" value="HisK_dim/P_sf"/>
</dbReference>
<evidence type="ECO:0000256" key="5">
    <source>
        <dbReference type="ARBA" id="ARBA00023125"/>
    </source>
</evidence>
<reference evidence="13" key="1">
    <citation type="journal article" date="2019" name="Int. J. Syst. Evol. Microbiol.">
        <title>The Global Catalogue of Microorganisms (GCM) 10K type strain sequencing project: providing services to taxonomists for standard genome sequencing and annotation.</title>
        <authorList>
            <consortium name="The Broad Institute Genomics Platform"/>
            <consortium name="The Broad Institute Genome Sequencing Center for Infectious Disease"/>
            <person name="Wu L."/>
            <person name="Ma J."/>
        </authorList>
    </citation>
    <scope>NUCLEOTIDE SEQUENCE [LARGE SCALE GENOMIC DNA]</scope>
    <source>
        <strain evidence="13">KCTC 52274</strain>
    </source>
</reference>
<feature type="transmembrane region" description="Helical" evidence="8">
    <location>
        <begin position="805"/>
        <end position="826"/>
    </location>
</feature>
<keyword evidence="8" id="KW-0472">Membrane</keyword>
<evidence type="ECO:0000256" key="4">
    <source>
        <dbReference type="ARBA" id="ARBA00023015"/>
    </source>
</evidence>
<evidence type="ECO:0000259" key="10">
    <source>
        <dbReference type="PROSITE" id="PS50109"/>
    </source>
</evidence>
<dbReference type="SUPFAM" id="SSF63829">
    <property type="entry name" value="Calcium-dependent phosphotriesterase"/>
    <property type="match status" value="1"/>
</dbReference>
<dbReference type="InterPro" id="IPR003594">
    <property type="entry name" value="HATPase_dom"/>
</dbReference>
<dbReference type="EMBL" id="JBHULE010000019">
    <property type="protein sequence ID" value="MFD2564220.1"/>
    <property type="molecule type" value="Genomic_DNA"/>
</dbReference>
<feature type="domain" description="Histidine kinase" evidence="10">
    <location>
        <begin position="851"/>
        <end position="1070"/>
    </location>
</feature>
<keyword evidence="4" id="KW-0805">Transcription regulation</keyword>
<keyword evidence="5" id="KW-0238">DNA-binding</keyword>
<keyword evidence="6" id="KW-0804">Transcription</keyword>
<dbReference type="InterPro" id="IPR011110">
    <property type="entry name" value="Reg_prop"/>
</dbReference>
<evidence type="ECO:0000256" key="1">
    <source>
        <dbReference type="ARBA" id="ARBA00000085"/>
    </source>
</evidence>
<protein>
    <recommendedName>
        <fullName evidence="2">histidine kinase</fullName>
        <ecNumber evidence="2">2.7.13.3</ecNumber>
    </recommendedName>
</protein>
<dbReference type="InterPro" id="IPR015943">
    <property type="entry name" value="WD40/YVTN_repeat-like_dom_sf"/>
</dbReference>
<sequence>MFSKKVIVYPLLFVALFIHAQNYKFHHYTLEDGLSQETINAIIKDSRGFLWLGTQDGLNRFDGDRFEIFKNEEHPNSISGNHITKLLEDDLGKLWIGTSNNGVCIYDPNTKSITRIGDTEIDMSAACSGIVKDKNGNIYISFFNQSLVKVSQSDHKSMEISKINFFSKISGTISTMSVIDNTLFVGTKEGNLFYSDLDRNGTNFKEYKHEHNWRNIKSIVRDTYGQVLIGTDSGLWKLNFQEKTSTQLKIKRDPSFSNLSVADIIVNKDNVWIATDNGLYHLKDYKQDLLEFDTFKRYRGDNNLSNTISSSNVHCLYQDDEFLWIGANKLDVLEFNPPVFRTLQNSDVGCSKKPFVNNHIYSILKEKKRTWVGTRGGMNLITNDSTYNFRKTDKPNSIAYDVVRGIERDIDNNLWIATTKGVSILNLKKFSPDDPKFIPLLHNPVDDSSLSENNTRSIFVDRDHNIWITTFGGGINLFTGDVKAEKFSFKHFKNIPGYDNSISSDLVLTMIQDHQKNYWIATKNGLNRLNFEDDNFEKPSFKTFRNIPGDTTSLSNNSVLSVFEDSDHVLWVGTQNGLHKFDASKETFKVYGKKEGLLNPVVYNILEDENKNLWMSTNFGLFRFNKKTEIFSNFNSGDGLLSTEFNLGAAFKDPKTNELYFGGINGLNFFKPEKVSDLDREGAILLTELRIKNNIEVPSANDTSVLKKNIITTKSIQLKHDQFPFYLSFSNMDFRAFKNNKYLYKLNPVDDTWNDLSNTQEIQFPSLSPGTYKLQIQGKTRNQIWDKDPLELEIEILPPWWKTNIMYTVYILIIVFILFTIHRFLLARKLNIQEAQKLREIDEQKSKLYTNITHEFRTPLTVILGINNTLKERLASNKCSQYLEHCEMIRRNGKNMLQLVNQMLDLAKLEEGKLKLHLQQGNIAEFCRYIVSSYSSLAESKNISIAFYTEQENIRMDFDQDKIQQILSNLLTNAIKFSDLGSDIVVHLHQKNDDFTLKVKDSGKGIPKEKITQIFDRFYQVEHVDKIEQAGTGIGLSLTKELVTLMDGNIEVDSTLHQGSIFTVIIPITNTAKVTAEFSMNKKPSPKTKTYPQETAQNITSKNDRPLVLVVDDNKDIIQLLSVSLTDSYIVVAASNGNEGMEKAIQLIPDIIICDVMMPEKDGLELCDILKKDERTSHIPIILLTAKVTENDKIAGLLHGADAYLHKPFSKTELLVRIEKLISLRTILQQKFSLNSSWQTVSDKKMNTKNKDFIDKVLTSIEKNLDNTNYGKLELSEDLHLSESQAYRKIKAITGFSTAIFIRKVRLQKAKFLLQTTDHNVSEVSYMTGFSNPSWFCKAFKEEYDQPPNAMRNSLVSN</sequence>
<dbReference type="Pfam" id="PF07495">
    <property type="entry name" value="Y_Y_Y"/>
    <property type="match status" value="1"/>
</dbReference>
<proteinExistence type="predicted"/>
<dbReference type="Gene3D" id="3.40.50.2300">
    <property type="match status" value="1"/>
</dbReference>
<dbReference type="PRINTS" id="PR00344">
    <property type="entry name" value="BCTRLSENSOR"/>
</dbReference>
<dbReference type="SMART" id="SM00448">
    <property type="entry name" value="REC"/>
    <property type="match status" value="1"/>
</dbReference>
<dbReference type="Pfam" id="PF00512">
    <property type="entry name" value="HisKA"/>
    <property type="match status" value="1"/>
</dbReference>
<dbReference type="SMART" id="SM00388">
    <property type="entry name" value="HisKA"/>
    <property type="match status" value="1"/>
</dbReference>
<evidence type="ECO:0000313" key="13">
    <source>
        <dbReference type="Proteomes" id="UP001597319"/>
    </source>
</evidence>
<comment type="catalytic activity">
    <reaction evidence="1">
        <text>ATP + protein L-histidine = ADP + protein N-phospho-L-histidine.</text>
        <dbReference type="EC" id="2.7.13.3"/>
    </reaction>
</comment>
<dbReference type="Pfam" id="PF12833">
    <property type="entry name" value="HTH_18"/>
    <property type="match status" value="1"/>
</dbReference>
<dbReference type="SUPFAM" id="SSF46689">
    <property type="entry name" value="Homeodomain-like"/>
    <property type="match status" value="1"/>
</dbReference>
<keyword evidence="13" id="KW-1185">Reference proteome</keyword>
<dbReference type="CDD" id="cd00082">
    <property type="entry name" value="HisKA"/>
    <property type="match status" value="1"/>
</dbReference>
<dbReference type="Pfam" id="PF07494">
    <property type="entry name" value="Reg_prop"/>
    <property type="match status" value="5"/>
</dbReference>
<dbReference type="Pfam" id="PF02518">
    <property type="entry name" value="HATPase_c"/>
    <property type="match status" value="1"/>
</dbReference>
<dbReference type="InterPro" id="IPR001789">
    <property type="entry name" value="Sig_transdc_resp-reg_receiver"/>
</dbReference>
<feature type="domain" description="HTH araC/xylS-type" evidence="9">
    <location>
        <begin position="1255"/>
        <end position="1354"/>
    </location>
</feature>
<evidence type="ECO:0000256" key="8">
    <source>
        <dbReference type="SAM" id="Phobius"/>
    </source>
</evidence>
<dbReference type="Pfam" id="PF00072">
    <property type="entry name" value="Response_reg"/>
    <property type="match status" value="1"/>
</dbReference>
<evidence type="ECO:0000256" key="7">
    <source>
        <dbReference type="PROSITE-ProRule" id="PRU00169"/>
    </source>
</evidence>
<feature type="domain" description="Response regulatory" evidence="11">
    <location>
        <begin position="1107"/>
        <end position="1222"/>
    </location>
</feature>
<dbReference type="InterPro" id="IPR013783">
    <property type="entry name" value="Ig-like_fold"/>
</dbReference>
<dbReference type="RefSeq" id="WP_378294060.1">
    <property type="nucleotide sequence ID" value="NZ_JBHULE010000019.1"/>
</dbReference>
<dbReference type="Gene3D" id="1.10.10.60">
    <property type="entry name" value="Homeodomain-like"/>
    <property type="match status" value="1"/>
</dbReference>
<dbReference type="PROSITE" id="PS50110">
    <property type="entry name" value="RESPONSE_REGULATORY"/>
    <property type="match status" value="1"/>
</dbReference>
<dbReference type="InterPro" id="IPR009057">
    <property type="entry name" value="Homeodomain-like_sf"/>
</dbReference>
<dbReference type="PROSITE" id="PS50109">
    <property type="entry name" value="HIS_KIN"/>
    <property type="match status" value="1"/>
</dbReference>
<dbReference type="InterPro" id="IPR005467">
    <property type="entry name" value="His_kinase_dom"/>
</dbReference>
<gene>
    <name evidence="12" type="ORF">ACFSR1_16185</name>
</gene>
<keyword evidence="8" id="KW-0812">Transmembrane</keyword>
<dbReference type="InterPro" id="IPR018060">
    <property type="entry name" value="HTH_AraC"/>
</dbReference>
<dbReference type="EC" id="2.7.13.3" evidence="2"/>
<dbReference type="SMART" id="SM00387">
    <property type="entry name" value="HATPase_c"/>
    <property type="match status" value="1"/>
</dbReference>
<comment type="caution">
    <text evidence="12">The sequence shown here is derived from an EMBL/GenBank/DDBJ whole genome shotgun (WGS) entry which is preliminary data.</text>
</comment>
<evidence type="ECO:0000259" key="9">
    <source>
        <dbReference type="PROSITE" id="PS01124"/>
    </source>
</evidence>
<evidence type="ECO:0000256" key="6">
    <source>
        <dbReference type="ARBA" id="ARBA00023163"/>
    </source>
</evidence>
<dbReference type="Gene3D" id="2.60.40.10">
    <property type="entry name" value="Immunoglobulins"/>
    <property type="match status" value="1"/>
</dbReference>
<evidence type="ECO:0000256" key="3">
    <source>
        <dbReference type="ARBA" id="ARBA00022553"/>
    </source>
</evidence>
<dbReference type="SUPFAM" id="SSF55874">
    <property type="entry name" value="ATPase domain of HSP90 chaperone/DNA topoisomerase II/histidine kinase"/>
    <property type="match status" value="1"/>
</dbReference>
<keyword evidence="3 7" id="KW-0597">Phosphoprotein</keyword>
<name>A0ABW5LI20_9FLAO</name>
<dbReference type="InterPro" id="IPR011123">
    <property type="entry name" value="Y_Y_Y"/>
</dbReference>
<evidence type="ECO:0000313" key="12">
    <source>
        <dbReference type="EMBL" id="MFD2564220.1"/>
    </source>
</evidence>
<dbReference type="PANTHER" id="PTHR43547">
    <property type="entry name" value="TWO-COMPONENT HISTIDINE KINASE"/>
    <property type="match status" value="1"/>
</dbReference>
<dbReference type="Gene3D" id="3.30.565.10">
    <property type="entry name" value="Histidine kinase-like ATPase, C-terminal domain"/>
    <property type="match status" value="1"/>
</dbReference>
<dbReference type="InterPro" id="IPR004358">
    <property type="entry name" value="Sig_transdc_His_kin-like_C"/>
</dbReference>
<dbReference type="Gene3D" id="2.130.10.10">
    <property type="entry name" value="YVTN repeat-like/Quinoprotein amine dehydrogenase"/>
    <property type="match status" value="3"/>
</dbReference>
<dbReference type="Gene3D" id="1.10.287.130">
    <property type="match status" value="1"/>
</dbReference>
<dbReference type="SUPFAM" id="SSF101898">
    <property type="entry name" value="NHL repeat"/>
    <property type="match status" value="1"/>
</dbReference>
<dbReference type="PROSITE" id="PS00041">
    <property type="entry name" value="HTH_ARAC_FAMILY_1"/>
    <property type="match status" value="1"/>
</dbReference>
<feature type="modified residue" description="4-aspartylphosphate" evidence="7">
    <location>
        <position position="1155"/>
    </location>
</feature>
<dbReference type="PANTHER" id="PTHR43547:SF2">
    <property type="entry name" value="HYBRID SIGNAL TRANSDUCTION HISTIDINE KINASE C"/>
    <property type="match status" value="1"/>
</dbReference>
<dbReference type="InterPro" id="IPR011006">
    <property type="entry name" value="CheY-like_superfamily"/>
</dbReference>
<evidence type="ECO:0000256" key="2">
    <source>
        <dbReference type="ARBA" id="ARBA00012438"/>
    </source>
</evidence>
<keyword evidence="8" id="KW-1133">Transmembrane helix</keyword>
<organism evidence="12 13">
    <name type="scientific">Aquimarina rubra</name>
    <dbReference type="NCBI Taxonomy" id="1920033"/>
    <lineage>
        <taxon>Bacteria</taxon>
        <taxon>Pseudomonadati</taxon>
        <taxon>Bacteroidota</taxon>
        <taxon>Flavobacteriia</taxon>
        <taxon>Flavobacteriales</taxon>
        <taxon>Flavobacteriaceae</taxon>
        <taxon>Aquimarina</taxon>
    </lineage>
</organism>
<dbReference type="SUPFAM" id="SSF52172">
    <property type="entry name" value="CheY-like"/>
    <property type="match status" value="1"/>
</dbReference>
<dbReference type="InterPro" id="IPR018062">
    <property type="entry name" value="HTH_AraC-typ_CS"/>
</dbReference>
<dbReference type="InterPro" id="IPR003661">
    <property type="entry name" value="HisK_dim/P_dom"/>
</dbReference>
<accession>A0ABW5LI20</accession>
<evidence type="ECO:0000259" key="11">
    <source>
        <dbReference type="PROSITE" id="PS50110"/>
    </source>
</evidence>
<dbReference type="SMART" id="SM00342">
    <property type="entry name" value="HTH_ARAC"/>
    <property type="match status" value="1"/>
</dbReference>
<dbReference type="Proteomes" id="UP001597319">
    <property type="component" value="Unassembled WGS sequence"/>
</dbReference>
<dbReference type="InterPro" id="IPR036890">
    <property type="entry name" value="HATPase_C_sf"/>
</dbReference>